<dbReference type="InParanoid" id="Q2GVR1"/>
<name>Q2GVR1_CHAGB</name>
<reference evidence="3" key="1">
    <citation type="journal article" date="2015" name="Genome Announc.">
        <title>Draft genome sequence of the cellulolytic fungus Chaetomium globosum.</title>
        <authorList>
            <person name="Cuomo C.A."/>
            <person name="Untereiner W.A."/>
            <person name="Ma L.-J."/>
            <person name="Grabherr M."/>
            <person name="Birren B.W."/>
        </authorList>
    </citation>
    <scope>NUCLEOTIDE SEQUENCE [LARGE SCALE GENOMIC DNA]</scope>
    <source>
        <strain evidence="3">ATCC 6205 / CBS 148.51 / DSM 1962 / NBRC 6347 / NRRL 1970</strain>
    </source>
</reference>
<proteinExistence type="predicted"/>
<feature type="region of interest" description="Disordered" evidence="1">
    <location>
        <begin position="71"/>
        <end position="129"/>
    </location>
</feature>
<dbReference type="Proteomes" id="UP000001056">
    <property type="component" value="Unassembled WGS sequence"/>
</dbReference>
<dbReference type="AlphaFoldDB" id="Q2GVR1"/>
<accession>Q2GVR1</accession>
<dbReference type="EMBL" id="CH408033">
    <property type="protein sequence ID" value="EAQ86690.1"/>
    <property type="molecule type" value="Genomic_DNA"/>
</dbReference>
<sequence>MSHAQWRVGIFRSTLRNFVRTNDIDSFAPHFKRNLRLDARARTARWAHFRPRHGGHWPPLLKTFIDIRHSLDKSGSNSGEELPSPRPDEIPRPPLNIMRAAVGLSPEQPTPRALPKISQDPKVAINGKP</sequence>
<evidence type="ECO:0000313" key="3">
    <source>
        <dbReference type="Proteomes" id="UP000001056"/>
    </source>
</evidence>
<protein>
    <submittedName>
        <fullName evidence="2">Uncharacterized protein</fullName>
    </submittedName>
</protein>
<evidence type="ECO:0000256" key="1">
    <source>
        <dbReference type="SAM" id="MobiDB-lite"/>
    </source>
</evidence>
<organism evidence="2 3">
    <name type="scientific">Chaetomium globosum (strain ATCC 6205 / CBS 148.51 / DSM 1962 / NBRC 6347 / NRRL 1970)</name>
    <name type="common">Soil fungus</name>
    <dbReference type="NCBI Taxonomy" id="306901"/>
    <lineage>
        <taxon>Eukaryota</taxon>
        <taxon>Fungi</taxon>
        <taxon>Dikarya</taxon>
        <taxon>Ascomycota</taxon>
        <taxon>Pezizomycotina</taxon>
        <taxon>Sordariomycetes</taxon>
        <taxon>Sordariomycetidae</taxon>
        <taxon>Sordariales</taxon>
        <taxon>Chaetomiaceae</taxon>
        <taxon>Chaetomium</taxon>
    </lineage>
</organism>
<dbReference type="VEuPathDB" id="FungiDB:CHGG_07943"/>
<evidence type="ECO:0000313" key="2">
    <source>
        <dbReference type="EMBL" id="EAQ86690.1"/>
    </source>
</evidence>
<dbReference type="HOGENOM" id="CLU_1948585_0_0_1"/>
<gene>
    <name evidence="2" type="ORF">CHGG_07943</name>
</gene>
<dbReference type="GeneID" id="4393518"/>
<dbReference type="RefSeq" id="XP_001225599.1">
    <property type="nucleotide sequence ID" value="XM_001225598.1"/>
</dbReference>
<keyword evidence="3" id="KW-1185">Reference proteome</keyword>